<feature type="region of interest" description="Disordered" evidence="1">
    <location>
        <begin position="519"/>
        <end position="572"/>
    </location>
</feature>
<dbReference type="InterPro" id="IPR036086">
    <property type="entry name" value="ParB/Sulfiredoxin_sf"/>
</dbReference>
<name>A0A1E7L4I2_9ACTN</name>
<evidence type="ECO:0000256" key="1">
    <source>
        <dbReference type="SAM" id="MobiDB-lite"/>
    </source>
</evidence>
<feature type="compositionally biased region" description="Low complexity" evidence="1">
    <location>
        <begin position="530"/>
        <end position="546"/>
    </location>
</feature>
<proteinExistence type="predicted"/>
<dbReference type="SUPFAM" id="SSF110849">
    <property type="entry name" value="ParB/Sulfiredoxin"/>
    <property type="match status" value="1"/>
</dbReference>
<evidence type="ECO:0008006" key="4">
    <source>
        <dbReference type="Google" id="ProtNLM"/>
    </source>
</evidence>
<dbReference type="RefSeq" id="WP_070017459.1">
    <property type="nucleotide sequence ID" value="NZ_LJGW01000258.1"/>
</dbReference>
<evidence type="ECO:0000313" key="3">
    <source>
        <dbReference type="Proteomes" id="UP000176005"/>
    </source>
</evidence>
<organism evidence="2 3">
    <name type="scientific">Streptomyces nanshensis</name>
    <dbReference type="NCBI Taxonomy" id="518642"/>
    <lineage>
        <taxon>Bacteria</taxon>
        <taxon>Bacillati</taxon>
        <taxon>Actinomycetota</taxon>
        <taxon>Actinomycetes</taxon>
        <taxon>Kitasatosporales</taxon>
        <taxon>Streptomycetaceae</taxon>
        <taxon>Streptomyces</taxon>
    </lineage>
</organism>
<feature type="compositionally biased region" description="Low complexity" evidence="1">
    <location>
        <begin position="1"/>
        <end position="39"/>
    </location>
</feature>
<keyword evidence="3" id="KW-1185">Reference proteome</keyword>
<gene>
    <name evidence="2" type="ORF">AN218_15405</name>
</gene>
<dbReference type="EMBL" id="LJGW01000258">
    <property type="protein sequence ID" value="OEV10923.1"/>
    <property type="molecule type" value="Genomic_DNA"/>
</dbReference>
<sequence length="572" mass="62789">MSTATATKTKKTATAASGKKTAAVKKTAPPAAQAKAGTAPENAEPEQISHLDIVSDPTLVYRDPMNAREDEFAAPGRELLASVAAIGVQEPVHVRPDGNGRYTVFKGDLRTQAQIVANGHAAIDTEAKAKAEGRKVRQPRKLKAIIHHGLAGSAHDAEVYLLSFIENKHRTNPSADAELKAYDRLLEITDSKKLDEFGRTLGLTKRGLRAAKKAQKLDQRALREAHGVGYNLEQMADLAEVSDVAGAERRLHDAHEKDLTEGKGGSGHWEHAMAALRQKAQNDAAKKATLRELRESGQLLTAPYSYGERPKYRRLADLTTALGDEMTEQRHRECPGHKAGVDDEGNKVWHCEDPKKYKHLVRPEAQEPKRKKTEAELEEGRKVRACNAAWRAAKVPREKAVQGIVRASGKLPDEVAQYAIATAVNMRSFFTRYLERRSTADVMRLMGKQVSGAEVLAEVAPGQVSKGREMHWLFALVSLAQEHAMREPKSWAHLHVQQAEWLLLLERYGYTLSDVERKAVERHRPKTPDQESPAPESEQQQTEPETGASAGADSAPRAGAEQAAEQESAAAA</sequence>
<evidence type="ECO:0000313" key="2">
    <source>
        <dbReference type="EMBL" id="OEV10923.1"/>
    </source>
</evidence>
<dbReference type="AlphaFoldDB" id="A0A1E7L4I2"/>
<feature type="region of interest" description="Disordered" evidence="1">
    <location>
        <begin position="1"/>
        <end position="48"/>
    </location>
</feature>
<comment type="caution">
    <text evidence="2">The sequence shown here is derived from an EMBL/GenBank/DDBJ whole genome shotgun (WGS) entry which is preliminary data.</text>
</comment>
<dbReference type="Proteomes" id="UP000176005">
    <property type="component" value="Unassembled WGS sequence"/>
</dbReference>
<feature type="compositionally biased region" description="Low complexity" evidence="1">
    <location>
        <begin position="558"/>
        <end position="572"/>
    </location>
</feature>
<accession>A0A1E7L4I2</accession>
<protein>
    <recommendedName>
        <fullName evidence="4">ParB/Sulfiredoxin domain-containing protein</fullName>
    </recommendedName>
</protein>
<reference evidence="2 3" key="1">
    <citation type="journal article" date="2016" name="Front. Microbiol.">
        <title>Comparative Genomics Analysis of Streptomyces Species Reveals Their Adaptation to the Marine Environment and Their Diversity at the Genomic Level.</title>
        <authorList>
            <person name="Tian X."/>
            <person name="Zhang Z."/>
            <person name="Yang T."/>
            <person name="Chen M."/>
            <person name="Li J."/>
            <person name="Chen F."/>
            <person name="Yang J."/>
            <person name="Li W."/>
            <person name="Zhang B."/>
            <person name="Zhang Z."/>
            <person name="Wu J."/>
            <person name="Zhang C."/>
            <person name="Long L."/>
            <person name="Xiao J."/>
        </authorList>
    </citation>
    <scope>NUCLEOTIDE SEQUENCE [LARGE SCALE GENOMIC DNA]</scope>
    <source>
        <strain evidence="2 3">SCSIO 10429</strain>
    </source>
</reference>